<reference evidence="1" key="2">
    <citation type="submission" date="2022-01" db="EMBL/GenBank/DDBJ databases">
        <authorList>
            <person name="Yamashiro T."/>
            <person name="Shiraishi A."/>
            <person name="Satake H."/>
            <person name="Nakayama K."/>
        </authorList>
    </citation>
    <scope>NUCLEOTIDE SEQUENCE</scope>
</reference>
<comment type="caution">
    <text evidence="1">The sequence shown here is derived from an EMBL/GenBank/DDBJ whole genome shotgun (WGS) entry which is preliminary data.</text>
</comment>
<accession>A0ABQ4YT06</accession>
<dbReference type="EMBL" id="BQNB010010641">
    <property type="protein sequence ID" value="GJS80032.1"/>
    <property type="molecule type" value="Genomic_DNA"/>
</dbReference>
<organism evidence="1 2">
    <name type="scientific">Tanacetum coccineum</name>
    <dbReference type="NCBI Taxonomy" id="301880"/>
    <lineage>
        <taxon>Eukaryota</taxon>
        <taxon>Viridiplantae</taxon>
        <taxon>Streptophyta</taxon>
        <taxon>Embryophyta</taxon>
        <taxon>Tracheophyta</taxon>
        <taxon>Spermatophyta</taxon>
        <taxon>Magnoliopsida</taxon>
        <taxon>eudicotyledons</taxon>
        <taxon>Gunneridae</taxon>
        <taxon>Pentapetalae</taxon>
        <taxon>asterids</taxon>
        <taxon>campanulids</taxon>
        <taxon>Asterales</taxon>
        <taxon>Asteraceae</taxon>
        <taxon>Asteroideae</taxon>
        <taxon>Anthemideae</taxon>
        <taxon>Anthemidinae</taxon>
        <taxon>Tanacetum</taxon>
    </lineage>
</organism>
<feature type="non-terminal residue" evidence="1">
    <location>
        <position position="113"/>
    </location>
</feature>
<dbReference type="Proteomes" id="UP001151760">
    <property type="component" value="Unassembled WGS sequence"/>
</dbReference>
<name>A0ABQ4YT06_9ASTR</name>
<reference evidence="1" key="1">
    <citation type="journal article" date="2022" name="Int. J. Mol. Sci.">
        <title>Draft Genome of Tanacetum Coccineum: Genomic Comparison of Closely Related Tanacetum-Family Plants.</title>
        <authorList>
            <person name="Yamashiro T."/>
            <person name="Shiraishi A."/>
            <person name="Nakayama K."/>
            <person name="Satake H."/>
        </authorList>
    </citation>
    <scope>NUCLEOTIDE SEQUENCE</scope>
</reference>
<proteinExistence type="predicted"/>
<protein>
    <recommendedName>
        <fullName evidence="3">Reverse transcriptase domain-containing protein</fullName>
    </recommendedName>
</protein>
<gene>
    <name evidence="1" type="ORF">Tco_0729913</name>
</gene>
<evidence type="ECO:0008006" key="3">
    <source>
        <dbReference type="Google" id="ProtNLM"/>
    </source>
</evidence>
<evidence type="ECO:0000313" key="2">
    <source>
        <dbReference type="Proteomes" id="UP001151760"/>
    </source>
</evidence>
<sequence length="113" mass="12994">MKIGLNLLVQILNAQVEARKEENFGTEDLCGIIKKLEQRTDGTLCLNERSWIPCRGWRRSKIIAKVGMLPYQLELPEQLSQVSNLKKCFVDEPLAIPLDEIQIDDKLNFIEEP</sequence>
<keyword evidence="2" id="KW-1185">Reference proteome</keyword>
<evidence type="ECO:0000313" key="1">
    <source>
        <dbReference type="EMBL" id="GJS80032.1"/>
    </source>
</evidence>